<feature type="region of interest" description="Disordered" evidence="1">
    <location>
        <begin position="108"/>
        <end position="167"/>
    </location>
</feature>
<protein>
    <submittedName>
        <fullName evidence="2">Uncharacterized protein</fullName>
    </submittedName>
</protein>
<dbReference type="PANTHER" id="PTHR36767:SF1">
    <property type="entry name" value="OS05G0126200 PROTEIN"/>
    <property type="match status" value="1"/>
</dbReference>
<dbReference type="Gramene" id="Solyc04g008800.3.1">
    <property type="protein sequence ID" value="Solyc04g008800.3.1"/>
    <property type="gene ID" value="Solyc04g008800.3"/>
</dbReference>
<dbReference type="Proteomes" id="UP000004994">
    <property type="component" value="Chromosome 4"/>
</dbReference>
<reference evidence="2" key="2">
    <citation type="submission" date="2019-01" db="UniProtKB">
        <authorList>
            <consortium name="EnsemblPlants"/>
        </authorList>
    </citation>
    <scope>IDENTIFICATION</scope>
    <source>
        <strain evidence="2">cv. Heinz 1706</strain>
    </source>
</reference>
<proteinExistence type="predicted"/>
<feature type="compositionally biased region" description="Basic residues" evidence="1">
    <location>
        <begin position="113"/>
        <end position="127"/>
    </location>
</feature>
<dbReference type="InParanoid" id="A0A3Q7FY98"/>
<dbReference type="FunCoup" id="A0A3Q7FY98">
    <property type="interactions" value="1915"/>
</dbReference>
<accession>A0A3Q7FY98</accession>
<dbReference type="OMA" id="YLCPKPC"/>
<evidence type="ECO:0000313" key="3">
    <source>
        <dbReference type="Proteomes" id="UP000004994"/>
    </source>
</evidence>
<dbReference type="PANTHER" id="PTHR36767">
    <property type="entry name" value="OS05G0126200 PROTEIN"/>
    <property type="match status" value="1"/>
</dbReference>
<dbReference type="AlphaFoldDB" id="A0A3Q7FY98"/>
<organism evidence="2">
    <name type="scientific">Solanum lycopersicum</name>
    <name type="common">Tomato</name>
    <name type="synonym">Lycopersicon esculentum</name>
    <dbReference type="NCBI Taxonomy" id="4081"/>
    <lineage>
        <taxon>Eukaryota</taxon>
        <taxon>Viridiplantae</taxon>
        <taxon>Streptophyta</taxon>
        <taxon>Embryophyta</taxon>
        <taxon>Tracheophyta</taxon>
        <taxon>Spermatophyta</taxon>
        <taxon>Magnoliopsida</taxon>
        <taxon>eudicotyledons</taxon>
        <taxon>Gunneridae</taxon>
        <taxon>Pentapetalae</taxon>
        <taxon>asterids</taxon>
        <taxon>lamiids</taxon>
        <taxon>Solanales</taxon>
        <taxon>Solanaceae</taxon>
        <taxon>Solanoideae</taxon>
        <taxon>Solaneae</taxon>
        <taxon>Solanum</taxon>
        <taxon>Solanum subgen. Lycopersicon</taxon>
    </lineage>
</organism>
<feature type="compositionally biased region" description="Basic residues" evidence="1">
    <location>
        <begin position="156"/>
        <end position="166"/>
    </location>
</feature>
<dbReference type="SMR" id="A0A3Q7FY98"/>
<dbReference type="EnsemblPlants" id="Solyc04g008800.3.1">
    <property type="protein sequence ID" value="Solyc04g008800.3.1"/>
    <property type="gene ID" value="Solyc04g008800.3"/>
</dbReference>
<keyword evidence="3" id="KW-1185">Reference proteome</keyword>
<sequence>TTSFWSFYTTSFCSFHCFFPSLLHIKYNFLRFYSNAVIEVTDMGFGALRSIIRPVSRALLSTRTVSAFAPISSPANTVCPAPELRHLFNTFRPRLPWIPPSSAFHSLTDTRFPKRRHSDKPKRKRASLRPPGPYAWVKYTPGEPISPNNPNEGSVKRRNEKKRIGQRKAFILAEKKKRKAQMQEANRKKMIKRVERKMAAVARDRAWTERLAELKKLEEEKKAATA</sequence>
<evidence type="ECO:0000256" key="1">
    <source>
        <dbReference type="SAM" id="MobiDB-lite"/>
    </source>
</evidence>
<reference evidence="2" key="1">
    <citation type="journal article" date="2012" name="Nature">
        <title>The tomato genome sequence provides insights into fleshy fruit evolution.</title>
        <authorList>
            <consortium name="Tomato Genome Consortium"/>
        </authorList>
    </citation>
    <scope>NUCLEOTIDE SEQUENCE [LARGE SCALE GENOMIC DNA]</scope>
    <source>
        <strain evidence="2">cv. Heinz 1706</strain>
    </source>
</reference>
<dbReference type="STRING" id="4081.A0A3Q7FY98"/>
<evidence type="ECO:0000313" key="2">
    <source>
        <dbReference type="EnsemblPlants" id="Solyc04g008800.3.1"/>
    </source>
</evidence>
<dbReference type="PaxDb" id="4081-Solyc04g008800.2.1"/>
<dbReference type="CDD" id="cd23700">
    <property type="entry name" value="At3g51010"/>
    <property type="match status" value="1"/>
</dbReference>
<name>A0A3Q7FY98_SOLLC</name>